<organism evidence="1 2">
    <name type="scientific">Streptococcus sanguinis</name>
    <dbReference type="NCBI Taxonomy" id="1305"/>
    <lineage>
        <taxon>Bacteria</taxon>
        <taxon>Bacillati</taxon>
        <taxon>Bacillota</taxon>
        <taxon>Bacilli</taxon>
        <taxon>Lactobacillales</taxon>
        <taxon>Streptococcaceae</taxon>
        <taxon>Streptococcus</taxon>
    </lineage>
</organism>
<accession>A0A2X3Y2C7</accession>
<reference evidence="1 2" key="1">
    <citation type="submission" date="2018-06" db="EMBL/GenBank/DDBJ databases">
        <authorList>
            <consortium name="Pathogen Informatics"/>
            <person name="Doyle S."/>
        </authorList>
    </citation>
    <scope>NUCLEOTIDE SEQUENCE [LARGE SCALE GENOMIC DNA]</scope>
    <source>
        <strain evidence="1 2">NCTC11086</strain>
    </source>
</reference>
<proteinExistence type="predicted"/>
<dbReference type="Proteomes" id="UP000248534">
    <property type="component" value="Chromosome 1"/>
</dbReference>
<gene>
    <name evidence="1" type="ORF">NCTC11086_01023</name>
</gene>
<evidence type="ECO:0000313" key="2">
    <source>
        <dbReference type="Proteomes" id="UP000248534"/>
    </source>
</evidence>
<protein>
    <submittedName>
        <fullName evidence="1">Protein of uncharacterized function (DUF2971)</fullName>
    </submittedName>
</protein>
<dbReference type="InterPro" id="IPR021352">
    <property type="entry name" value="DUF2971"/>
</dbReference>
<dbReference type="Pfam" id="PF11185">
    <property type="entry name" value="DUF2971"/>
    <property type="match status" value="1"/>
</dbReference>
<dbReference type="AlphaFoldDB" id="A0A2X3Y2C7"/>
<name>A0A2X3Y2C7_STRSA</name>
<dbReference type="RefSeq" id="WP_172454723.1">
    <property type="nucleotide sequence ID" value="NZ_LS483364.1"/>
</dbReference>
<dbReference type="EMBL" id="LS483364">
    <property type="protein sequence ID" value="SQF71150.1"/>
    <property type="molecule type" value="Genomic_DNA"/>
</dbReference>
<sequence length="611" mass="72673">MEKLNYFTDDFGAFELLDSFTLLDKKERKHELENFINRYLDLSEEEQFAYVEHALVICDVFEKEIVKTTEKKFLESISGIILKTQEKFEGFLIYYYYLDILFYYMFKVNKTDDYLNFFEKNSCFFDIISLVVDEKNWEDYYVVSSILAVFCQVLTQSNLPSDFRIQLEKEINSFINFLYKNYDFKNYDYYWYFQLDELVLIFRFEHLKKINKYFMENPQVEYIDDYLDFVSRHFDDIIEDSIEVIRKIAEENDSDIIRNQAIKLIEKYDNDYLNEKSDLESISSLDANQLLEQADKLIYYIRSKLTVDAKDLKTIGSFGHYTKIDTLTNFLIKADWKSENDSKVKPPYLRLTNLKQLNDPMEGRAIYDYLGIDNTFFHNYQTSNVFISSLTVVSDSLPMWKEYADSSQGAFLEYDITYLEDIVAHKSIEFVKIHYLDLMSENKDKSDVGIFLDNLKQIFEKLQDLEDKEALIGFAEKLKKVSYLFKVKDYEYEMEYRILINLDDAAIKQIIENENKSLDKDKDLLNDKSLKKEDIGLEIFDKVNYNDFRKYIVLSPKGNGRYDLFVYINLLPLKYSKVILGPKVTDADYIAPYLKLTNPDIVIESSKIPYR</sequence>
<evidence type="ECO:0000313" key="1">
    <source>
        <dbReference type="EMBL" id="SQF71150.1"/>
    </source>
</evidence>